<dbReference type="JaponicusDB" id="SJAG_00504">
    <property type="gene designation" value="sap49"/>
</dbReference>
<dbReference type="InterPro" id="IPR012677">
    <property type="entry name" value="Nucleotide-bd_a/b_plait_sf"/>
</dbReference>
<dbReference type="Gene3D" id="3.30.70.330">
    <property type="match status" value="2"/>
</dbReference>
<keyword evidence="10" id="KW-1185">Reference proteome</keyword>
<dbReference type="FunFam" id="3.30.70.330:FF:000895">
    <property type="entry name" value="Hsh49p"/>
    <property type="match status" value="1"/>
</dbReference>
<dbReference type="PANTHER" id="PTHR48030:SF3">
    <property type="entry name" value="SPLICING FACTOR 3B SUBUNIT 4"/>
    <property type="match status" value="1"/>
</dbReference>
<keyword evidence="2" id="KW-0677">Repeat</keyword>
<dbReference type="PANTHER" id="PTHR48030">
    <property type="entry name" value="SPLICING FACTOR 3B SUBUNIT 4"/>
    <property type="match status" value="1"/>
</dbReference>
<proteinExistence type="predicted"/>
<dbReference type="HOGENOM" id="CLU_012062_21_2_1"/>
<accession>B6JVT8</accession>
<evidence type="ECO:0000256" key="2">
    <source>
        <dbReference type="ARBA" id="ARBA00022737"/>
    </source>
</evidence>
<comment type="subcellular location">
    <subcellularLocation>
        <location evidence="1">Nucleus</location>
    </subcellularLocation>
</comment>
<evidence type="ECO:0000259" key="7">
    <source>
        <dbReference type="PROSITE" id="PS50102"/>
    </source>
</evidence>
<keyword evidence="4" id="KW-0539">Nucleus</keyword>
<dbReference type="InterPro" id="IPR052084">
    <property type="entry name" value="SF3B4_spliceosome_assoc"/>
</dbReference>
<dbReference type="InterPro" id="IPR000504">
    <property type="entry name" value="RRM_dom"/>
</dbReference>
<dbReference type="OMA" id="HNGFGFC"/>
<evidence type="ECO:0000256" key="5">
    <source>
        <dbReference type="PROSITE-ProRule" id="PRU00176"/>
    </source>
</evidence>
<feature type="region of interest" description="Disordered" evidence="6">
    <location>
        <begin position="261"/>
        <end position="290"/>
    </location>
</feature>
<protein>
    <submittedName>
        <fullName evidence="8">RNA-binding protein Sap49</fullName>
    </submittedName>
</protein>
<dbReference type="InterPro" id="IPR035979">
    <property type="entry name" value="RBD_domain_sf"/>
</dbReference>
<dbReference type="GeneID" id="7048003"/>
<dbReference type="STRING" id="402676.B6JVT8"/>
<name>B6JVT8_SCHJY</name>
<dbReference type="SUPFAM" id="SSF54928">
    <property type="entry name" value="RNA-binding domain, RBD"/>
    <property type="match status" value="1"/>
</dbReference>
<dbReference type="AlphaFoldDB" id="B6JVT8"/>
<dbReference type="GO" id="GO:0005686">
    <property type="term" value="C:U2 snRNP"/>
    <property type="evidence" value="ECO:0000318"/>
    <property type="project" value="GO_Central"/>
</dbReference>
<evidence type="ECO:0000256" key="1">
    <source>
        <dbReference type="ARBA" id="ARBA00004123"/>
    </source>
</evidence>
<feature type="domain" description="RRM" evidence="7">
    <location>
        <begin position="10"/>
        <end position="55"/>
    </location>
</feature>
<organism evidence="8 10">
    <name type="scientific">Schizosaccharomyces japonicus (strain yFS275 / FY16936)</name>
    <name type="common">Fission yeast</name>
    <dbReference type="NCBI Taxonomy" id="402676"/>
    <lineage>
        <taxon>Eukaryota</taxon>
        <taxon>Fungi</taxon>
        <taxon>Dikarya</taxon>
        <taxon>Ascomycota</taxon>
        <taxon>Taphrinomycotina</taxon>
        <taxon>Schizosaccharomycetes</taxon>
        <taxon>Schizosaccharomycetales</taxon>
        <taxon>Schizosaccharomycetaceae</taxon>
        <taxon>Schizosaccharomyces</taxon>
    </lineage>
</organism>
<sequence>MNREEKNQEATIYIGNLDDKVTDSILFELCLQAGPVVHIHIPRDRIRATHNGFGFCDAQPGQTLRQGDSRQQVEPSKNTQSVIGANVFVGNLDTLVDEKVLFDTFSAFGQMVQPPQVVRDDSGKSKGYGFVFFDSFEAGDAAIEAMNNHFFMNKTITVSYAYKREGKGDKHGDAAERKLAAAAKKNRVQTLPAGFAPAAAPVGAAAAAAAVSGGLPAANGAPAVPIPAPAVPPVMAGVYGVPPPFPVVPGMPMPPMAPGAMGGPPVPVPGAANPMVPPPPPPGTTRSRRR</sequence>
<dbReference type="OrthoDB" id="10259687at2759"/>
<evidence type="ECO:0000256" key="6">
    <source>
        <dbReference type="SAM" id="MobiDB-lite"/>
    </source>
</evidence>
<dbReference type="GO" id="GO:0071011">
    <property type="term" value="C:precatalytic spliceosome"/>
    <property type="evidence" value="ECO:0000318"/>
    <property type="project" value="GO_Central"/>
</dbReference>
<evidence type="ECO:0000256" key="4">
    <source>
        <dbReference type="ARBA" id="ARBA00023242"/>
    </source>
</evidence>
<dbReference type="EMBL" id="KE651166">
    <property type="protein sequence ID" value="EEB05489.2"/>
    <property type="molecule type" value="Genomic_DNA"/>
</dbReference>
<dbReference type="Pfam" id="PF00076">
    <property type="entry name" value="RRM_1"/>
    <property type="match status" value="2"/>
</dbReference>
<dbReference type="eggNOG" id="KOG0131">
    <property type="taxonomic scope" value="Eukaryota"/>
</dbReference>
<dbReference type="GO" id="GO:0000398">
    <property type="term" value="P:mRNA splicing, via spliceosome"/>
    <property type="evidence" value="ECO:0000318"/>
    <property type="project" value="GO_Central"/>
</dbReference>
<evidence type="ECO:0000313" key="9">
    <source>
        <dbReference type="JaponicusDB" id="SJAG_00504"/>
    </source>
</evidence>
<feature type="domain" description="RRM" evidence="7">
    <location>
        <begin position="85"/>
        <end position="163"/>
    </location>
</feature>
<evidence type="ECO:0000313" key="10">
    <source>
        <dbReference type="Proteomes" id="UP000001744"/>
    </source>
</evidence>
<dbReference type="VEuPathDB" id="FungiDB:SJAG_00504"/>
<dbReference type="PROSITE" id="PS50102">
    <property type="entry name" value="RRM"/>
    <property type="match status" value="2"/>
</dbReference>
<dbReference type="GO" id="GO:0003723">
    <property type="term" value="F:RNA binding"/>
    <property type="evidence" value="ECO:0000318"/>
    <property type="project" value="GO_Central"/>
</dbReference>
<evidence type="ECO:0000313" key="8">
    <source>
        <dbReference type="EMBL" id="EEB05489.2"/>
    </source>
</evidence>
<dbReference type="Proteomes" id="UP000001744">
    <property type="component" value="Unassembled WGS sequence"/>
</dbReference>
<dbReference type="SMART" id="SM00360">
    <property type="entry name" value="RRM"/>
    <property type="match status" value="2"/>
</dbReference>
<dbReference type="RefSeq" id="XP_002171782.2">
    <property type="nucleotide sequence ID" value="XM_002171746.2"/>
</dbReference>
<evidence type="ECO:0000256" key="3">
    <source>
        <dbReference type="ARBA" id="ARBA00022884"/>
    </source>
</evidence>
<reference evidence="8 10" key="1">
    <citation type="journal article" date="2011" name="Science">
        <title>Comparative functional genomics of the fission yeasts.</title>
        <authorList>
            <person name="Rhind N."/>
            <person name="Chen Z."/>
            <person name="Yassour M."/>
            <person name="Thompson D.A."/>
            <person name="Haas B.J."/>
            <person name="Habib N."/>
            <person name="Wapinski I."/>
            <person name="Roy S."/>
            <person name="Lin M.F."/>
            <person name="Heiman D.I."/>
            <person name="Young S.K."/>
            <person name="Furuya K."/>
            <person name="Guo Y."/>
            <person name="Pidoux A."/>
            <person name="Chen H.M."/>
            <person name="Robbertse B."/>
            <person name="Goldberg J.M."/>
            <person name="Aoki K."/>
            <person name="Bayne E.H."/>
            <person name="Berlin A.M."/>
            <person name="Desjardins C.A."/>
            <person name="Dobbs E."/>
            <person name="Dukaj L."/>
            <person name="Fan L."/>
            <person name="FitzGerald M.G."/>
            <person name="French C."/>
            <person name="Gujja S."/>
            <person name="Hansen K."/>
            <person name="Keifenheim D."/>
            <person name="Levin J.Z."/>
            <person name="Mosher R.A."/>
            <person name="Mueller C.A."/>
            <person name="Pfiffner J."/>
            <person name="Priest M."/>
            <person name="Russ C."/>
            <person name="Smialowska A."/>
            <person name="Swoboda P."/>
            <person name="Sykes S.M."/>
            <person name="Vaughn M."/>
            <person name="Vengrova S."/>
            <person name="Yoder R."/>
            <person name="Zeng Q."/>
            <person name="Allshire R."/>
            <person name="Baulcombe D."/>
            <person name="Birren B.W."/>
            <person name="Brown W."/>
            <person name="Ekwall K."/>
            <person name="Kellis M."/>
            <person name="Leatherwood J."/>
            <person name="Levin H."/>
            <person name="Margalit H."/>
            <person name="Martienssen R."/>
            <person name="Nieduszynski C.A."/>
            <person name="Spatafora J.W."/>
            <person name="Friedman N."/>
            <person name="Dalgaard J.Z."/>
            <person name="Baumann P."/>
            <person name="Niki H."/>
            <person name="Regev A."/>
            <person name="Nusbaum C."/>
        </authorList>
    </citation>
    <scope>NUCLEOTIDE SEQUENCE [LARGE SCALE GENOMIC DNA]</scope>
    <source>
        <strain evidence="10">yFS275 / FY16936</strain>
    </source>
</reference>
<gene>
    <name evidence="9" type="primary">sap49</name>
    <name evidence="8" type="ORF">SJAG_00504</name>
</gene>
<keyword evidence="3 5" id="KW-0694">RNA-binding</keyword>